<accession>A0ABP8I014</accession>
<comment type="caution">
    <text evidence="3">The sequence shown here is derived from an EMBL/GenBank/DDBJ whole genome shotgun (WGS) entry which is preliminary data.</text>
</comment>
<dbReference type="InterPro" id="IPR001172">
    <property type="entry name" value="FliN_T3SS_HrcQb"/>
</dbReference>
<protein>
    <submittedName>
        <fullName evidence="3">SctQ family type III secretion system cytoplasmic ring protein BscQ</fullName>
    </submittedName>
</protein>
<evidence type="ECO:0000259" key="2">
    <source>
        <dbReference type="Pfam" id="PF01052"/>
    </source>
</evidence>
<dbReference type="InterPro" id="IPR013385">
    <property type="entry name" value="T3SS_SpaO/YscQ/SpaO"/>
</dbReference>
<comment type="similarity">
    <text evidence="1">Belongs to the FliN/MopA/SpaO family.</text>
</comment>
<dbReference type="NCBIfam" id="TIGR02551">
    <property type="entry name" value="SpaO_YscQ"/>
    <property type="match status" value="1"/>
</dbReference>
<dbReference type="Gene3D" id="2.30.330.10">
    <property type="entry name" value="SpoA-like"/>
    <property type="match status" value="1"/>
</dbReference>
<dbReference type="PANTHER" id="PTHR30034">
    <property type="entry name" value="FLAGELLAR MOTOR SWITCH PROTEIN FLIM"/>
    <property type="match status" value="1"/>
</dbReference>
<sequence>MTLSPAVSAARPLKIATVARDILSARNVLCRSRSPVRAVWNGREWSFRLLPVSATSADAACYVECDWGGARVFLALSAFAAQELSAGLLGLDAGMRLPSELVLACVEGALGDLSASIENGTRKHVQLRDVTSHAPQGGSHERYAWQAWTEDARLEGELLLDASATRYLAAAFREHPLEPVDDAWQSLAVRASLLVGWVDLSHEAMAQLACRDVIVLDESLITRDNHVVLQLGPGVGLRCRLEGQELKVIQGVHEIMSDLDSGDDADAAAGILDGIPVRLTFDLGDREIALAELKTLRPGYIFNLGRDPRAGVNIRVNGKLMGEGELVDIEGRIGVCILRLGAEVQAP</sequence>
<dbReference type="Pfam" id="PF01052">
    <property type="entry name" value="FliMN_C"/>
    <property type="match status" value="1"/>
</dbReference>
<dbReference type="RefSeq" id="WP_345539400.1">
    <property type="nucleotide sequence ID" value="NZ_BAABGJ010000057.1"/>
</dbReference>
<dbReference type="InterPro" id="IPR036429">
    <property type="entry name" value="SpoA-like_sf"/>
</dbReference>
<reference evidence="4" key="1">
    <citation type="journal article" date="2019" name="Int. J. Syst. Evol. Microbiol.">
        <title>The Global Catalogue of Microorganisms (GCM) 10K type strain sequencing project: providing services to taxonomists for standard genome sequencing and annotation.</title>
        <authorList>
            <consortium name="The Broad Institute Genomics Platform"/>
            <consortium name="The Broad Institute Genome Sequencing Center for Infectious Disease"/>
            <person name="Wu L."/>
            <person name="Ma J."/>
        </authorList>
    </citation>
    <scope>NUCLEOTIDE SEQUENCE [LARGE SCALE GENOMIC DNA]</scope>
    <source>
        <strain evidence="4">JCM 17804</strain>
    </source>
</reference>
<dbReference type="InterPro" id="IPR001543">
    <property type="entry name" value="FliN-like_C"/>
</dbReference>
<gene>
    <name evidence="3" type="primary">bscQ</name>
    <name evidence="3" type="ORF">GCM10023165_34170</name>
</gene>
<name>A0ABP8I014_9BURK</name>
<evidence type="ECO:0000256" key="1">
    <source>
        <dbReference type="ARBA" id="ARBA00009226"/>
    </source>
</evidence>
<evidence type="ECO:0000313" key="3">
    <source>
        <dbReference type="EMBL" id="GAA4348404.1"/>
    </source>
</evidence>
<dbReference type="EMBL" id="BAABGJ010000057">
    <property type="protein sequence ID" value="GAA4348404.1"/>
    <property type="molecule type" value="Genomic_DNA"/>
</dbReference>
<dbReference type="Proteomes" id="UP001500975">
    <property type="component" value="Unassembled WGS sequence"/>
</dbReference>
<evidence type="ECO:0000313" key="4">
    <source>
        <dbReference type="Proteomes" id="UP001500975"/>
    </source>
</evidence>
<proteinExistence type="inferred from homology"/>
<keyword evidence="4" id="KW-1185">Reference proteome</keyword>
<organism evidence="3 4">
    <name type="scientific">Variovorax defluvii</name>
    <dbReference type="NCBI Taxonomy" id="913761"/>
    <lineage>
        <taxon>Bacteria</taxon>
        <taxon>Pseudomonadati</taxon>
        <taxon>Pseudomonadota</taxon>
        <taxon>Betaproteobacteria</taxon>
        <taxon>Burkholderiales</taxon>
        <taxon>Comamonadaceae</taxon>
        <taxon>Variovorax</taxon>
    </lineage>
</organism>
<dbReference type="PANTHER" id="PTHR30034:SF6">
    <property type="entry name" value="YOP PROTEINS TRANSLOCATION PROTEIN Q"/>
    <property type="match status" value="1"/>
</dbReference>
<dbReference type="SUPFAM" id="SSF101801">
    <property type="entry name" value="Surface presentation of antigens (SPOA)"/>
    <property type="match status" value="1"/>
</dbReference>
<feature type="domain" description="Flagellar motor switch protein FliN-like C-terminal" evidence="2">
    <location>
        <begin position="272"/>
        <end position="339"/>
    </location>
</feature>
<dbReference type="PRINTS" id="PR00956">
    <property type="entry name" value="FLGMOTORFLIN"/>
</dbReference>